<dbReference type="EMBL" id="RAQU01000203">
    <property type="protein sequence ID" value="RKK01915.1"/>
    <property type="molecule type" value="Genomic_DNA"/>
</dbReference>
<dbReference type="EMBL" id="RFLX01000072">
    <property type="protein sequence ID" value="RMI15213.1"/>
    <property type="molecule type" value="Genomic_DNA"/>
</dbReference>
<dbReference type="InterPro" id="IPR051619">
    <property type="entry name" value="TypeII_TA_RNase_PINc/VapC"/>
</dbReference>
<evidence type="ECO:0000313" key="3">
    <source>
        <dbReference type="EMBL" id="RKK01915.1"/>
    </source>
</evidence>
<gene>
    <name evidence="3" type="ORF">D6Z83_22460</name>
    <name evidence="4" type="ORF">EBE87_26735</name>
</gene>
<evidence type="ECO:0000313" key="6">
    <source>
        <dbReference type="Proteomes" id="UP000278036"/>
    </source>
</evidence>
<dbReference type="InParanoid" id="A0A3A9JBG7"/>
<comment type="caution">
    <text evidence="3">The sequence shown here is derived from an EMBL/GenBank/DDBJ whole genome shotgun (WGS) entry which is preliminary data.</text>
</comment>
<dbReference type="Gene3D" id="3.40.50.1010">
    <property type="entry name" value="5'-nuclease"/>
    <property type="match status" value="1"/>
</dbReference>
<dbReference type="Proteomes" id="UP000274097">
    <property type="component" value="Unassembled WGS sequence"/>
</dbReference>
<dbReference type="InterPro" id="IPR029060">
    <property type="entry name" value="PIN-like_dom_sf"/>
</dbReference>
<dbReference type="PANTHER" id="PTHR35901">
    <property type="entry name" value="RIBONUCLEASE VAPC3"/>
    <property type="match status" value="1"/>
</dbReference>
<protein>
    <submittedName>
        <fullName evidence="3">PIN domain-containing protein</fullName>
    </submittedName>
</protein>
<feature type="domain" description="PIN" evidence="2">
    <location>
        <begin position="34"/>
        <end position="142"/>
    </location>
</feature>
<keyword evidence="5" id="KW-1185">Reference proteome</keyword>
<accession>A0A3A9JBG7</accession>
<evidence type="ECO:0000256" key="1">
    <source>
        <dbReference type="ARBA" id="ARBA00022842"/>
    </source>
</evidence>
<keyword evidence="1" id="KW-0460">Magnesium</keyword>
<evidence type="ECO:0000313" key="5">
    <source>
        <dbReference type="Proteomes" id="UP000274097"/>
    </source>
</evidence>
<proteinExistence type="predicted"/>
<evidence type="ECO:0000259" key="2">
    <source>
        <dbReference type="Pfam" id="PF01850"/>
    </source>
</evidence>
<dbReference type="InterPro" id="IPR002716">
    <property type="entry name" value="PIN_dom"/>
</dbReference>
<dbReference type="AlphaFoldDB" id="A0A3A9JBG7"/>
<evidence type="ECO:0000313" key="4">
    <source>
        <dbReference type="EMBL" id="RMI15213.1"/>
    </source>
</evidence>
<dbReference type="CDD" id="cd09873">
    <property type="entry name" value="PIN_Pae0151-like"/>
    <property type="match status" value="1"/>
</dbReference>
<dbReference type="Pfam" id="PF01850">
    <property type="entry name" value="PIN"/>
    <property type="match status" value="1"/>
</dbReference>
<dbReference type="InterPro" id="IPR044153">
    <property type="entry name" value="PIN_Pae0151-like"/>
</dbReference>
<dbReference type="SUPFAM" id="SSF88723">
    <property type="entry name" value="PIN domain-like"/>
    <property type="match status" value="1"/>
</dbReference>
<dbReference type="PANTHER" id="PTHR35901:SF1">
    <property type="entry name" value="EXONUCLEASE VAPC9"/>
    <property type="match status" value="1"/>
</dbReference>
<name>A0A3A9JBG7_9PROT</name>
<sequence length="174" mass="18798">MAGARHQPPNCCRRVGLAGQGASSADRPPEVALVVDASVALKWILDEPDSHRAQALAESQEELLVPDFLLHEATNICWLQVRKGRWTPDEAREGLALLRAQVPPTPTGDLDLHDVALEIGLTTNHSTYDTLYVAFAVAMDASGVVVADGPFLRDMANHPDPVLARLLIPLADWG</sequence>
<dbReference type="Proteomes" id="UP000278036">
    <property type="component" value="Unassembled WGS sequence"/>
</dbReference>
<organism evidence="3 6">
    <name type="scientific">Teichococcus wenyumeiae</name>
    <dbReference type="NCBI Taxonomy" id="2478470"/>
    <lineage>
        <taxon>Bacteria</taxon>
        <taxon>Pseudomonadati</taxon>
        <taxon>Pseudomonadota</taxon>
        <taxon>Alphaproteobacteria</taxon>
        <taxon>Acetobacterales</taxon>
        <taxon>Roseomonadaceae</taxon>
        <taxon>Roseomonas</taxon>
    </lineage>
</organism>
<reference evidence="3 6" key="1">
    <citation type="submission" date="2018-09" db="EMBL/GenBank/DDBJ databases">
        <title>Roseomonas sp. nov., isolated from feces of Tibetan antelopes in the Qinghai-Tibet plateau, China.</title>
        <authorList>
            <person name="Tian Z."/>
        </authorList>
    </citation>
    <scope>NUCLEOTIDE SEQUENCE [LARGE SCALE GENOMIC DNA]</scope>
    <source>
        <strain evidence="4 5">Z23</strain>
        <strain evidence="3 6">Z24</strain>
    </source>
</reference>